<sequence length="261" mass="29873">MSTLETICLAVYKSFQACKTSSFQIVYGSKRIVDARVLLVLDSSFNPPHWGHYTLIKKSLQFYSDRSSHVLLMLSVNNADKAPQPALFEKRIEMMCVMADMLKAESINASVGITTHGKYVDKYKTLRESYLPIGTLSFLVGFDTITRIFEPKYYTPHLLSEALNDCMMFSEFCCLTRTGQQSVNDQIDYANRISKGDYEPTIPRSWGKKIHVLVNDKRYENVSSSKIRRDIQNHSSLAILTKELPQPIIKYIQNQAEPIFM</sequence>
<dbReference type="UniPathway" id="UPA00253">
    <property type="reaction ID" value="UER00600"/>
</dbReference>
<dbReference type="GO" id="GO:0005524">
    <property type="term" value="F:ATP binding"/>
    <property type="evidence" value="ECO:0007669"/>
    <property type="project" value="UniProtKB-KW"/>
</dbReference>
<dbReference type="GO" id="GO:0009435">
    <property type="term" value="P:NAD+ biosynthetic process"/>
    <property type="evidence" value="ECO:0007669"/>
    <property type="project" value="UniProtKB-UniPathway"/>
</dbReference>
<dbReference type="GO" id="GO:0005737">
    <property type="term" value="C:cytoplasm"/>
    <property type="evidence" value="ECO:0007669"/>
    <property type="project" value="TreeGrafter"/>
</dbReference>
<evidence type="ECO:0000256" key="8">
    <source>
        <dbReference type="ARBA" id="ARBA00049001"/>
    </source>
</evidence>
<evidence type="ECO:0000256" key="2">
    <source>
        <dbReference type="ARBA" id="ARBA00022642"/>
    </source>
</evidence>
<dbReference type="AlphaFoldDB" id="A0A7H9AV36"/>
<evidence type="ECO:0000256" key="3">
    <source>
        <dbReference type="ARBA" id="ARBA00022679"/>
    </source>
</evidence>
<dbReference type="PANTHER" id="PTHR31285:SF0">
    <property type="entry name" value="NICOTINAMIDE MONONUCLEOTIDE ADENYLYLTRANSFERASE"/>
    <property type="match status" value="1"/>
</dbReference>
<dbReference type="GO" id="GO:0016887">
    <property type="term" value="F:ATP hydrolysis activity"/>
    <property type="evidence" value="ECO:0007669"/>
    <property type="project" value="TreeGrafter"/>
</dbReference>
<keyword evidence="3" id="KW-0808">Transferase</keyword>
<dbReference type="SUPFAM" id="SSF52374">
    <property type="entry name" value="Nucleotidylyl transferase"/>
    <property type="match status" value="1"/>
</dbReference>
<comment type="pathway">
    <text evidence="1">Cofactor biosynthesis; NAD(+) biosynthesis.</text>
</comment>
<dbReference type="GeneID" id="59233742"/>
<keyword evidence="11" id="KW-1185">Reference proteome</keyword>
<keyword evidence="7" id="KW-0520">NAD</keyword>
<dbReference type="KEGG" id="zmk:HG535_0A00450"/>
<dbReference type="InterPro" id="IPR014729">
    <property type="entry name" value="Rossmann-like_a/b/a_fold"/>
</dbReference>
<evidence type="ECO:0000256" key="1">
    <source>
        <dbReference type="ARBA" id="ARBA00004790"/>
    </source>
</evidence>
<dbReference type="Gene3D" id="3.40.50.620">
    <property type="entry name" value="HUPs"/>
    <property type="match status" value="1"/>
</dbReference>
<evidence type="ECO:0000259" key="9">
    <source>
        <dbReference type="Pfam" id="PF01467"/>
    </source>
</evidence>
<evidence type="ECO:0000256" key="7">
    <source>
        <dbReference type="ARBA" id="ARBA00023027"/>
    </source>
</evidence>
<proteinExistence type="predicted"/>
<keyword evidence="2" id="KW-0662">Pyridine nucleotide biosynthesis</keyword>
<dbReference type="RefSeq" id="XP_037141834.1">
    <property type="nucleotide sequence ID" value="XM_037285939.1"/>
</dbReference>
<feature type="domain" description="Cytidyltransferase-like" evidence="9">
    <location>
        <begin position="42"/>
        <end position="229"/>
    </location>
</feature>
<evidence type="ECO:0000313" key="11">
    <source>
        <dbReference type="Proteomes" id="UP000509704"/>
    </source>
</evidence>
<keyword evidence="5" id="KW-0547">Nucleotide-binding</keyword>
<dbReference type="CDD" id="cd02165">
    <property type="entry name" value="NMNAT"/>
    <property type="match status" value="1"/>
</dbReference>
<keyword evidence="4" id="KW-0548">Nucleotidyltransferase</keyword>
<evidence type="ECO:0000256" key="5">
    <source>
        <dbReference type="ARBA" id="ARBA00022741"/>
    </source>
</evidence>
<protein>
    <recommendedName>
        <fullName evidence="9">Cytidyltransferase-like domain-containing protein</fullName>
    </recommendedName>
</protein>
<dbReference type="InterPro" id="IPR004821">
    <property type="entry name" value="Cyt_trans-like"/>
</dbReference>
<evidence type="ECO:0000256" key="4">
    <source>
        <dbReference type="ARBA" id="ARBA00022695"/>
    </source>
</evidence>
<dbReference type="InterPro" id="IPR005248">
    <property type="entry name" value="NadD/NMNAT"/>
</dbReference>
<reference evidence="10 11" key="1">
    <citation type="submission" date="2020-07" db="EMBL/GenBank/DDBJ databases">
        <title>The yeast mating-type switching endonuclease HO is a domesticated member of an unorthodox homing genetic element family.</title>
        <authorList>
            <person name="Coughlan A.Y."/>
            <person name="Lombardi L."/>
            <person name="Braun-Galleani S."/>
            <person name="Martos A.R."/>
            <person name="Galeote V."/>
            <person name="Bigey F."/>
            <person name="Dequin S."/>
            <person name="Byrne K.P."/>
            <person name="Wolfe K.H."/>
        </authorList>
    </citation>
    <scope>NUCLEOTIDE SEQUENCE [LARGE SCALE GENOMIC DNA]</scope>
    <source>
        <strain evidence="10 11">NRRL Y-6702</strain>
    </source>
</reference>
<dbReference type="EMBL" id="CP058604">
    <property type="protein sequence ID" value="QLG70106.1"/>
    <property type="molecule type" value="Genomic_DNA"/>
</dbReference>
<dbReference type="PANTHER" id="PTHR31285">
    <property type="entry name" value="NICOTINAMIDE MONONUCLEOTIDE ADENYLYLTRANSFERASE"/>
    <property type="match status" value="1"/>
</dbReference>
<comment type="catalytic activity">
    <reaction evidence="8">
        <text>beta-nicotinamide D-ribonucleotide + ATP + H(+) = diphosphate + NAD(+)</text>
        <dbReference type="Rhea" id="RHEA:21360"/>
        <dbReference type="ChEBI" id="CHEBI:14649"/>
        <dbReference type="ChEBI" id="CHEBI:15378"/>
        <dbReference type="ChEBI" id="CHEBI:30616"/>
        <dbReference type="ChEBI" id="CHEBI:33019"/>
        <dbReference type="ChEBI" id="CHEBI:57540"/>
        <dbReference type="EC" id="2.7.7.1"/>
    </reaction>
</comment>
<name>A0A7H9AV36_ZYGMR</name>
<dbReference type="GO" id="GO:0000309">
    <property type="term" value="F:nicotinamide-nucleotide adenylyltransferase activity"/>
    <property type="evidence" value="ECO:0007669"/>
    <property type="project" value="UniProtKB-EC"/>
</dbReference>
<accession>A0A7H9AV36</accession>
<gene>
    <name evidence="10" type="ORF">HG535_0A00450</name>
</gene>
<evidence type="ECO:0000313" key="10">
    <source>
        <dbReference type="EMBL" id="QLG70106.1"/>
    </source>
</evidence>
<evidence type="ECO:0000256" key="6">
    <source>
        <dbReference type="ARBA" id="ARBA00022840"/>
    </source>
</evidence>
<keyword evidence="6" id="KW-0067">ATP-binding</keyword>
<dbReference type="GO" id="GO:0005634">
    <property type="term" value="C:nucleus"/>
    <property type="evidence" value="ECO:0007669"/>
    <property type="project" value="TreeGrafter"/>
</dbReference>
<dbReference type="Proteomes" id="UP000509704">
    <property type="component" value="Chromosome 1"/>
</dbReference>
<organism evidence="10 11">
    <name type="scientific">Zygotorulaspora mrakii</name>
    <name type="common">Zygosaccharomyces mrakii</name>
    <dbReference type="NCBI Taxonomy" id="42260"/>
    <lineage>
        <taxon>Eukaryota</taxon>
        <taxon>Fungi</taxon>
        <taxon>Dikarya</taxon>
        <taxon>Ascomycota</taxon>
        <taxon>Saccharomycotina</taxon>
        <taxon>Saccharomycetes</taxon>
        <taxon>Saccharomycetales</taxon>
        <taxon>Saccharomycetaceae</taxon>
        <taxon>Zygotorulaspora</taxon>
    </lineage>
</organism>
<dbReference type="Pfam" id="PF01467">
    <property type="entry name" value="CTP_transf_like"/>
    <property type="match status" value="1"/>
</dbReference>
<dbReference type="OrthoDB" id="5591297at2759"/>